<dbReference type="STRING" id="1619308.B5808_18255"/>
<accession>A0A1X9LR81</accession>
<protein>
    <submittedName>
        <fullName evidence="1">Uncharacterized protein</fullName>
    </submittedName>
</protein>
<organism evidence="1 2">
    <name type="scientific">Cnuibacter physcomitrellae</name>
    <dbReference type="NCBI Taxonomy" id="1619308"/>
    <lineage>
        <taxon>Bacteria</taxon>
        <taxon>Bacillati</taxon>
        <taxon>Actinomycetota</taxon>
        <taxon>Actinomycetes</taxon>
        <taxon>Micrococcales</taxon>
        <taxon>Microbacteriaceae</taxon>
        <taxon>Cnuibacter</taxon>
    </lineage>
</organism>
<dbReference type="RefSeq" id="WP_085021090.1">
    <property type="nucleotide sequence ID" value="NZ_BMHD01000001.1"/>
</dbReference>
<reference evidence="1 2" key="1">
    <citation type="submission" date="2017-04" db="EMBL/GenBank/DDBJ databases">
        <authorList>
            <person name="Afonso C.L."/>
            <person name="Miller P.J."/>
            <person name="Scott M.A."/>
            <person name="Spackman E."/>
            <person name="Goraichik I."/>
            <person name="Dimitrov K.M."/>
            <person name="Suarez D.L."/>
            <person name="Swayne D.E."/>
        </authorList>
    </citation>
    <scope>NUCLEOTIDE SEQUENCE [LARGE SCALE GENOMIC DNA]</scope>
    <source>
        <strain evidence="2">XA(T)</strain>
    </source>
</reference>
<evidence type="ECO:0000313" key="1">
    <source>
        <dbReference type="EMBL" id="ARJ06952.1"/>
    </source>
</evidence>
<gene>
    <name evidence="1" type="ORF">B5808_18255</name>
</gene>
<dbReference type="AlphaFoldDB" id="A0A1X9LR81"/>
<dbReference type="KEGG" id="cphy:B5808_18255"/>
<keyword evidence="2" id="KW-1185">Reference proteome</keyword>
<proteinExistence type="predicted"/>
<dbReference type="EMBL" id="CP020715">
    <property type="protein sequence ID" value="ARJ06952.1"/>
    <property type="molecule type" value="Genomic_DNA"/>
</dbReference>
<name>A0A1X9LR81_9MICO</name>
<sequence length="167" mass="17520">MDDVRDFGPPLPDGPPRSARRTAAGWLGGLALALLTWATTVLLAICLELPIALSGAGLCFALAATMLYGLGVAGIASLAASWGSPGASDAARLARRWIAITGWVFGSMLVFGGVLYAILLEDPDHSRVVPVLITSGIVDVVVLLPLTGVGVARRRRWSDVKAPFPWF</sequence>
<evidence type="ECO:0000313" key="2">
    <source>
        <dbReference type="Proteomes" id="UP000192775"/>
    </source>
</evidence>
<dbReference type="Proteomes" id="UP000192775">
    <property type="component" value="Chromosome"/>
</dbReference>